<dbReference type="GO" id="GO:0030488">
    <property type="term" value="P:tRNA methylation"/>
    <property type="evidence" value="ECO:0007669"/>
    <property type="project" value="TreeGrafter"/>
</dbReference>
<keyword evidence="5" id="KW-0963">Cytoplasm</keyword>
<sequence length="243" mass="27645">MKGKLIGDILVVKKEPENLEELLKLPYINRVVKIGHIHGQKREPEIEMIYGEGTETIHKENHCKYKIDVAKVMWSKGNTGERQRMSTLPEDGETIIDMFAGIGYFTIPMAVHSNVDKIYAVEINPVSHNFLCENIKLNKVEDTVIPILGDCGKQDFDHIADRIMMGYIGTTHHYLDSAMSYLKEGGIIHYHESTPEPILFKRPVERVKQAAKNCGRTIEVLNKRSIKKYSPGVHHTVVDIKVN</sequence>
<gene>
    <name evidence="5" type="primary">taw2</name>
    <name evidence="7" type="ORF">ASJ82_04935</name>
</gene>
<comment type="function">
    <text evidence="5">S-adenosyl-L-methionine-dependent transferase that acts as a component of the wyosine derivatives biosynthesis pathway. Catalyzes the transfer of the alpha-amino-alpha-carboxypropyl (acp) group from S-adenosyl-L-methionine to 4-demethylwyosine (imG-14), forming 7-aminocarboxypropyl-demethylwyosine (wybutosine-86) at position 37 of tRNA(Phe).</text>
</comment>
<proteinExistence type="inferred from homology"/>
<dbReference type="SUPFAM" id="SSF53335">
    <property type="entry name" value="S-adenosyl-L-methionine-dependent methyltransferases"/>
    <property type="match status" value="1"/>
</dbReference>
<dbReference type="HAMAP" id="MF_01922">
    <property type="entry name" value="TYW2_archaea"/>
    <property type="match status" value="1"/>
</dbReference>
<evidence type="ECO:0000259" key="6">
    <source>
        <dbReference type="PROSITE" id="PS51684"/>
    </source>
</evidence>
<evidence type="ECO:0000313" key="8">
    <source>
        <dbReference type="Proteomes" id="UP000217528"/>
    </source>
</evidence>
<dbReference type="FunFam" id="3.40.50.150:FF:000131">
    <property type="entry name" value="tRNA wybutosine-synthesizing protein 2/3/4"/>
    <property type="match status" value="1"/>
</dbReference>
<keyword evidence="4 5" id="KW-0819">tRNA processing</keyword>
<feature type="domain" description="SAM-dependent methyltransferase TRM5/TYW2-type" evidence="6">
    <location>
        <begin position="3"/>
        <end position="243"/>
    </location>
</feature>
<dbReference type="GO" id="GO:0008175">
    <property type="term" value="F:tRNA methyltransferase activity"/>
    <property type="evidence" value="ECO:0007669"/>
    <property type="project" value="TreeGrafter"/>
</dbReference>
<accession>A0A2A2HAW5</accession>
<feature type="binding site" evidence="5">
    <location>
        <position position="75"/>
    </location>
    <ligand>
        <name>S-adenosyl-L-methionine</name>
        <dbReference type="ChEBI" id="CHEBI:59789"/>
    </ligand>
</feature>
<organism evidence="7 8">
    <name type="scientific">Methanosphaera cuniculi</name>
    <dbReference type="NCBI Taxonomy" id="1077256"/>
    <lineage>
        <taxon>Archaea</taxon>
        <taxon>Methanobacteriati</taxon>
        <taxon>Methanobacteriota</taxon>
        <taxon>Methanomada group</taxon>
        <taxon>Methanobacteria</taxon>
        <taxon>Methanobacteriales</taxon>
        <taxon>Methanobacteriaceae</taxon>
        <taxon>Methanosphaera</taxon>
    </lineage>
</organism>
<evidence type="ECO:0000256" key="2">
    <source>
        <dbReference type="ARBA" id="ARBA00022679"/>
    </source>
</evidence>
<protein>
    <recommendedName>
        <fullName evidence="5">tRNA(Phe) (4-demethylwyosine(37)-C(7)) aminocarboxypropyltransferase</fullName>
        <ecNumber evidence="5">2.5.1.114</ecNumber>
    </recommendedName>
    <alternativeName>
        <fullName evidence="5">tRNA wyosine derivatives biosynthesis protein Taw2</fullName>
    </alternativeName>
</protein>
<dbReference type="InterPro" id="IPR030382">
    <property type="entry name" value="MeTrfase_TRM5/TYW2"/>
</dbReference>
<dbReference type="AlphaFoldDB" id="A0A2A2HAW5"/>
<reference evidence="7 8" key="1">
    <citation type="journal article" date="2017" name="BMC Genomics">
        <title>Genomic analysis of methanogenic archaea reveals a shift towards energy conservation.</title>
        <authorList>
            <person name="Gilmore S.P."/>
            <person name="Henske J.K."/>
            <person name="Sexton J.A."/>
            <person name="Solomon K.V."/>
            <person name="Seppala S."/>
            <person name="Yoo J.I."/>
            <person name="Huyett L.M."/>
            <person name="Pressman A."/>
            <person name="Cogan J.Z."/>
            <person name="Kivenson V."/>
            <person name="Peng X."/>
            <person name="Tan Y."/>
            <person name="Valentine D.L."/>
            <person name="O'Malley M.A."/>
        </authorList>
    </citation>
    <scope>NUCLEOTIDE SEQUENCE [LARGE SCALE GENOMIC DNA]</scope>
    <source>
        <strain evidence="7 8">1R-7</strain>
    </source>
</reference>
<evidence type="ECO:0000256" key="4">
    <source>
        <dbReference type="ARBA" id="ARBA00022694"/>
    </source>
</evidence>
<feature type="binding site" evidence="5">
    <location>
        <position position="82"/>
    </location>
    <ligand>
        <name>S-adenosyl-L-methionine</name>
        <dbReference type="ChEBI" id="CHEBI:59789"/>
    </ligand>
</feature>
<dbReference type="OrthoDB" id="8079at2157"/>
<evidence type="ECO:0000256" key="1">
    <source>
        <dbReference type="ARBA" id="ARBA00022603"/>
    </source>
</evidence>
<feature type="binding site" evidence="5">
    <location>
        <position position="122"/>
    </location>
    <ligand>
        <name>S-adenosyl-L-methionine</name>
        <dbReference type="ChEBI" id="CHEBI:59789"/>
    </ligand>
</feature>
<dbReference type="Proteomes" id="UP000217528">
    <property type="component" value="Unassembled WGS sequence"/>
</dbReference>
<dbReference type="Pfam" id="PF02475">
    <property type="entry name" value="TRM5-TYW2_MTfase"/>
    <property type="match status" value="1"/>
</dbReference>
<keyword evidence="1 7" id="KW-0489">Methyltransferase</keyword>
<dbReference type="PANTHER" id="PTHR23245">
    <property type="entry name" value="TRNA METHYLTRANSFERASE"/>
    <property type="match status" value="1"/>
</dbReference>
<dbReference type="EMBL" id="LMVN01000029">
    <property type="protein sequence ID" value="PAV06562.1"/>
    <property type="molecule type" value="Genomic_DNA"/>
</dbReference>
<dbReference type="GO" id="GO:0102522">
    <property type="term" value="F:tRNA 4-demethylwyosine alpha-amino-alpha-carboxypropyltransferase activity"/>
    <property type="evidence" value="ECO:0007669"/>
    <property type="project" value="UniProtKB-EC"/>
</dbReference>
<keyword evidence="2 5" id="KW-0808">Transferase</keyword>
<dbReference type="InterPro" id="IPR056743">
    <property type="entry name" value="TRM5-TYW2-like_MTfase"/>
</dbReference>
<evidence type="ECO:0000256" key="5">
    <source>
        <dbReference type="HAMAP-Rule" id="MF_01922"/>
    </source>
</evidence>
<evidence type="ECO:0000256" key="3">
    <source>
        <dbReference type="ARBA" id="ARBA00022691"/>
    </source>
</evidence>
<keyword evidence="8" id="KW-1185">Reference proteome</keyword>
<dbReference type="EC" id="2.5.1.114" evidence="5"/>
<comment type="subcellular location">
    <subcellularLocation>
        <location evidence="5">Cytoplasm</location>
    </subcellularLocation>
</comment>
<dbReference type="Gene3D" id="3.40.50.150">
    <property type="entry name" value="Vaccinia Virus protein VP39"/>
    <property type="match status" value="1"/>
</dbReference>
<comment type="catalytic activity">
    <reaction evidence="5">
        <text>4-demethylwyosine(37) in tRNA(Phe) + S-adenosyl-L-methionine = 4-demethyl-7-[(3S)-3-amino-3-carboxypropyl]wyosine(37) in tRNA(Phe) + S-methyl-5'-thioadenosine + H(+)</text>
        <dbReference type="Rhea" id="RHEA:36355"/>
        <dbReference type="Rhea" id="RHEA-COMP:10164"/>
        <dbReference type="Rhea" id="RHEA-COMP:10378"/>
        <dbReference type="ChEBI" id="CHEBI:15378"/>
        <dbReference type="ChEBI" id="CHEBI:17509"/>
        <dbReference type="ChEBI" id="CHEBI:59789"/>
        <dbReference type="ChEBI" id="CHEBI:64315"/>
        <dbReference type="ChEBI" id="CHEBI:73550"/>
        <dbReference type="EC" id="2.5.1.114"/>
    </reaction>
</comment>
<dbReference type="PROSITE" id="PS51684">
    <property type="entry name" value="SAM_MT_TRM5_TYW2"/>
    <property type="match status" value="1"/>
</dbReference>
<dbReference type="GO" id="GO:0005737">
    <property type="term" value="C:cytoplasm"/>
    <property type="evidence" value="ECO:0007669"/>
    <property type="project" value="UniProtKB-SubCell"/>
</dbReference>
<evidence type="ECO:0000313" key="7">
    <source>
        <dbReference type="EMBL" id="PAV06562.1"/>
    </source>
</evidence>
<comment type="caution">
    <text evidence="7">The sequence shown here is derived from an EMBL/GenBank/DDBJ whole genome shotgun (WGS) entry which is preliminary data.</text>
</comment>
<name>A0A2A2HAW5_9EURY</name>
<dbReference type="CDD" id="cd02440">
    <property type="entry name" value="AdoMet_MTases"/>
    <property type="match status" value="1"/>
</dbReference>
<comment type="similarity">
    <text evidence="5">Belongs to the class I-like SAM-binding methyltransferase superfamily. TRM5/TYW2 family.</text>
</comment>
<dbReference type="PANTHER" id="PTHR23245:SF41">
    <property type="entry name" value="TRNA(PHE) (4-DEMETHYLWYOSINE(37)-C(7)) AMINOCARBOXYPROPYLTRANSFERASE"/>
    <property type="match status" value="1"/>
</dbReference>
<dbReference type="RefSeq" id="WP_095609416.1">
    <property type="nucleotide sequence ID" value="NZ_CAUHCB010000008.1"/>
</dbReference>
<dbReference type="InterPro" id="IPR029063">
    <property type="entry name" value="SAM-dependent_MTases_sf"/>
</dbReference>
<dbReference type="InterPro" id="IPR030867">
    <property type="entry name" value="TYW2_archaea"/>
</dbReference>
<comment type="caution">
    <text evidence="5">Lacks conserved residue(s) required for the propagation of feature annotation.</text>
</comment>
<keyword evidence="3 5" id="KW-0949">S-adenosyl-L-methionine</keyword>